<gene>
    <name evidence="2" type="ORF">SAMN04489760_110116</name>
</gene>
<sequence>MKHWEGWIVTGSTETLGEKREAVSCTGNGWITLSNDEKVRTSDFFEDEKCAWVKIKENLSLKISFLKRQIKWAENALKEAETNAQN</sequence>
<dbReference type="RefSeq" id="WP_093883344.1">
    <property type="nucleotide sequence ID" value="NZ_FOBS01000010.1"/>
</dbReference>
<keyword evidence="3" id="KW-1185">Reference proteome</keyword>
<protein>
    <submittedName>
        <fullName evidence="2">Uncharacterized protein</fullName>
    </submittedName>
</protein>
<name>A0A1H7XGX2_9BACT</name>
<organism evidence="2 3">
    <name type="scientific">Syntrophus gentianae</name>
    <dbReference type="NCBI Taxonomy" id="43775"/>
    <lineage>
        <taxon>Bacteria</taxon>
        <taxon>Pseudomonadati</taxon>
        <taxon>Thermodesulfobacteriota</taxon>
        <taxon>Syntrophia</taxon>
        <taxon>Syntrophales</taxon>
        <taxon>Syntrophaceae</taxon>
        <taxon>Syntrophus</taxon>
    </lineage>
</organism>
<proteinExistence type="predicted"/>
<evidence type="ECO:0000256" key="1">
    <source>
        <dbReference type="SAM" id="Coils"/>
    </source>
</evidence>
<dbReference type="AlphaFoldDB" id="A0A1H7XGX2"/>
<dbReference type="EMBL" id="FOBS01000010">
    <property type="protein sequence ID" value="SEM32981.1"/>
    <property type="molecule type" value="Genomic_DNA"/>
</dbReference>
<evidence type="ECO:0000313" key="3">
    <source>
        <dbReference type="Proteomes" id="UP000198744"/>
    </source>
</evidence>
<accession>A0A1H7XGX2</accession>
<dbReference type="STRING" id="43775.SAMN04489760_110116"/>
<dbReference type="Proteomes" id="UP000198744">
    <property type="component" value="Unassembled WGS sequence"/>
</dbReference>
<feature type="coiled-coil region" evidence="1">
    <location>
        <begin position="56"/>
        <end position="83"/>
    </location>
</feature>
<keyword evidence="1" id="KW-0175">Coiled coil</keyword>
<reference evidence="2 3" key="1">
    <citation type="submission" date="2016-10" db="EMBL/GenBank/DDBJ databases">
        <authorList>
            <person name="de Groot N.N."/>
        </authorList>
    </citation>
    <scope>NUCLEOTIDE SEQUENCE [LARGE SCALE GENOMIC DNA]</scope>
    <source>
        <strain evidence="2 3">DSM 8423</strain>
    </source>
</reference>
<evidence type="ECO:0000313" key="2">
    <source>
        <dbReference type="EMBL" id="SEM32981.1"/>
    </source>
</evidence>